<dbReference type="PANTHER" id="PTHR44329:SF288">
    <property type="entry name" value="MITOGEN-ACTIVATED PROTEIN KINASE KINASE KINASE 20"/>
    <property type="match status" value="1"/>
</dbReference>
<dbReference type="GO" id="GO:0007166">
    <property type="term" value="P:cell surface receptor signaling pathway"/>
    <property type="evidence" value="ECO:0007669"/>
    <property type="project" value="InterPro"/>
</dbReference>
<feature type="domain" description="Protein kinase" evidence="7">
    <location>
        <begin position="226"/>
        <end position="529"/>
    </location>
</feature>
<dbReference type="PROSITE" id="PS50011">
    <property type="entry name" value="PROTEIN_KINASE_DOM"/>
    <property type="match status" value="1"/>
</dbReference>
<dbReference type="InterPro" id="IPR011009">
    <property type="entry name" value="Kinase-like_dom_sf"/>
</dbReference>
<dbReference type="AlphaFoldDB" id="A0A0K6G815"/>
<accession>A0A0K6G815</accession>
<dbReference type="CDD" id="cd21037">
    <property type="entry name" value="MLKL_NTD"/>
    <property type="match status" value="1"/>
</dbReference>
<dbReference type="SUPFAM" id="SSF56112">
    <property type="entry name" value="Protein kinase-like (PK-like)"/>
    <property type="match status" value="1"/>
</dbReference>
<dbReference type="GO" id="GO:0005524">
    <property type="term" value="F:ATP binding"/>
    <property type="evidence" value="ECO:0007669"/>
    <property type="project" value="UniProtKB-KW"/>
</dbReference>
<keyword evidence="2" id="KW-0547">Nucleotide-binding</keyword>
<keyword evidence="9" id="KW-1185">Reference proteome</keyword>
<keyword evidence="3 8" id="KW-0418">Kinase</keyword>
<keyword evidence="4" id="KW-0067">ATP-binding</keyword>
<dbReference type="InterPro" id="IPR059179">
    <property type="entry name" value="MLKL-like_MCAfunc"/>
</dbReference>
<dbReference type="InterPro" id="IPR036537">
    <property type="entry name" value="Adaptor_Cbl_N_dom_sf"/>
</dbReference>
<evidence type="ECO:0000256" key="4">
    <source>
        <dbReference type="ARBA" id="ARBA00022840"/>
    </source>
</evidence>
<dbReference type="Pfam" id="PF07714">
    <property type="entry name" value="PK_Tyr_Ser-Thr"/>
    <property type="match status" value="1"/>
</dbReference>
<evidence type="ECO:0000256" key="6">
    <source>
        <dbReference type="SAM" id="MobiDB-lite"/>
    </source>
</evidence>
<keyword evidence="5" id="KW-0175">Coiled coil</keyword>
<dbReference type="SMART" id="SM00220">
    <property type="entry name" value="S_TKc"/>
    <property type="match status" value="1"/>
</dbReference>
<sequence>MDTTDGTGSPPPRPSVPIPENETYTLSSLNTHCALTLSELTKEIATIPTIGLLVGCLKHVFQAIDRSKVNKGQWKLLRGRCVMVLRIAGAHVENYGQECYPNLEEAAALLQNTLNRVEERAQHYNEMDGLLALTLSQSISEDIRMLFADLDDCLRLFNFTVEVALEQWSGQYQNIQRRESSELQRLKGELEKMNINFDALRQNLDESFQRTNNTPQQVIDGKSTIFQNQATIAIASYIDAQHLVHTILSVTGLQLPPKVILGKQCILDAPTSIKTGVTCDIYQASFLGGEKVTKGLGIEISDKDCTEKYPTRFLRIASLWSESRSDFNFPFCGMGVRMDSLGGENHFQLYTASPLMKSFDAITDTAKGLRYLHDRRTPIVHPEMRGDNILITDSEGGILGGFGLTKVPESVGDDKIPPAVMTGKSESQWMAPNISINDPALEATCDVWGWAMMAALKTVNGSIPFHAHKQAMAVIIQFGEGPPRREHHPLFEEYAYRPDEMWELLQKCWAIERSNRPTIDEVISRLKNIAKMPEAGA</sequence>
<feature type="region of interest" description="Disordered" evidence="6">
    <location>
        <begin position="1"/>
        <end position="20"/>
    </location>
</feature>
<organism evidence="8 9">
    <name type="scientific">Rhizoctonia solani</name>
    <dbReference type="NCBI Taxonomy" id="456999"/>
    <lineage>
        <taxon>Eukaryota</taxon>
        <taxon>Fungi</taxon>
        <taxon>Dikarya</taxon>
        <taxon>Basidiomycota</taxon>
        <taxon>Agaricomycotina</taxon>
        <taxon>Agaricomycetes</taxon>
        <taxon>Cantharellales</taxon>
        <taxon>Ceratobasidiaceae</taxon>
        <taxon>Rhizoctonia</taxon>
    </lineage>
</organism>
<dbReference type="PANTHER" id="PTHR44329">
    <property type="entry name" value="SERINE/THREONINE-PROTEIN KINASE TNNI3K-RELATED"/>
    <property type="match status" value="1"/>
</dbReference>
<evidence type="ECO:0000313" key="9">
    <source>
        <dbReference type="Proteomes" id="UP000044841"/>
    </source>
</evidence>
<dbReference type="InterPro" id="IPR001245">
    <property type="entry name" value="Ser-Thr/Tyr_kinase_cat_dom"/>
</dbReference>
<dbReference type="Proteomes" id="UP000044841">
    <property type="component" value="Unassembled WGS sequence"/>
</dbReference>
<gene>
    <name evidence="8" type="ORF">RSOLAG22IIIB_11467</name>
</gene>
<keyword evidence="1" id="KW-0808">Transferase</keyword>
<proteinExistence type="predicted"/>
<evidence type="ECO:0000259" key="7">
    <source>
        <dbReference type="PROSITE" id="PS50011"/>
    </source>
</evidence>
<evidence type="ECO:0000256" key="3">
    <source>
        <dbReference type="ARBA" id="ARBA00022777"/>
    </source>
</evidence>
<evidence type="ECO:0000256" key="5">
    <source>
        <dbReference type="SAM" id="Coils"/>
    </source>
</evidence>
<dbReference type="Gene3D" id="1.10.510.10">
    <property type="entry name" value="Transferase(Phosphotransferase) domain 1"/>
    <property type="match status" value="1"/>
</dbReference>
<protein>
    <submittedName>
        <fullName evidence="8">Focal adhesion kinase 1</fullName>
    </submittedName>
</protein>
<evidence type="ECO:0000313" key="8">
    <source>
        <dbReference type="EMBL" id="CUA74778.1"/>
    </source>
</evidence>
<reference evidence="8 9" key="1">
    <citation type="submission" date="2015-07" db="EMBL/GenBank/DDBJ databases">
        <authorList>
            <person name="Noorani M."/>
        </authorList>
    </citation>
    <scope>NUCLEOTIDE SEQUENCE [LARGE SCALE GENOMIC DNA]</scope>
    <source>
        <strain evidence="8">BBA 69670</strain>
    </source>
</reference>
<evidence type="ECO:0000256" key="1">
    <source>
        <dbReference type="ARBA" id="ARBA00022679"/>
    </source>
</evidence>
<dbReference type="GO" id="GO:0004674">
    <property type="term" value="F:protein serine/threonine kinase activity"/>
    <property type="evidence" value="ECO:0007669"/>
    <property type="project" value="TreeGrafter"/>
</dbReference>
<name>A0A0K6G815_9AGAM</name>
<feature type="coiled-coil region" evidence="5">
    <location>
        <begin position="176"/>
        <end position="210"/>
    </location>
</feature>
<dbReference type="InterPro" id="IPR051681">
    <property type="entry name" value="Ser/Thr_Kinases-Pseudokinases"/>
</dbReference>
<feature type="coiled-coil region" evidence="5">
    <location>
        <begin position="100"/>
        <end position="127"/>
    </location>
</feature>
<evidence type="ECO:0000256" key="2">
    <source>
        <dbReference type="ARBA" id="ARBA00022741"/>
    </source>
</evidence>
<dbReference type="InterPro" id="IPR000719">
    <property type="entry name" value="Prot_kinase_dom"/>
</dbReference>
<dbReference type="Gene3D" id="1.20.930.20">
    <property type="entry name" value="Adaptor protein Cbl, N-terminal domain"/>
    <property type="match status" value="1"/>
</dbReference>
<dbReference type="EMBL" id="CYGV01001491">
    <property type="protein sequence ID" value="CUA74778.1"/>
    <property type="molecule type" value="Genomic_DNA"/>
</dbReference>